<name>A0A8X6XCY4_9ARAC</name>
<dbReference type="Proteomes" id="UP000886998">
    <property type="component" value="Unassembled WGS sequence"/>
</dbReference>
<evidence type="ECO:0000313" key="1">
    <source>
        <dbReference type="EMBL" id="GFY50219.1"/>
    </source>
</evidence>
<dbReference type="EMBL" id="BMAV01007361">
    <property type="protein sequence ID" value="GFY50219.1"/>
    <property type="molecule type" value="Genomic_DNA"/>
</dbReference>
<accession>A0A8X6XCY4</accession>
<protein>
    <submittedName>
        <fullName evidence="1">Uncharacterized protein</fullName>
    </submittedName>
</protein>
<evidence type="ECO:0000313" key="2">
    <source>
        <dbReference type="Proteomes" id="UP000886998"/>
    </source>
</evidence>
<gene>
    <name evidence="1" type="ORF">TNIN_8591</name>
</gene>
<reference evidence="1" key="1">
    <citation type="submission" date="2020-08" db="EMBL/GenBank/DDBJ databases">
        <title>Multicomponent nature underlies the extraordinary mechanical properties of spider dragline silk.</title>
        <authorList>
            <person name="Kono N."/>
            <person name="Nakamura H."/>
            <person name="Mori M."/>
            <person name="Yoshida Y."/>
            <person name="Ohtoshi R."/>
            <person name="Malay A.D."/>
            <person name="Moran D.A.P."/>
            <person name="Tomita M."/>
            <person name="Numata K."/>
            <person name="Arakawa K."/>
        </authorList>
    </citation>
    <scope>NUCLEOTIDE SEQUENCE</scope>
</reference>
<comment type="caution">
    <text evidence="1">The sequence shown here is derived from an EMBL/GenBank/DDBJ whole genome shotgun (WGS) entry which is preliminary data.</text>
</comment>
<proteinExistence type="predicted"/>
<organism evidence="1 2">
    <name type="scientific">Trichonephila inaurata madagascariensis</name>
    <dbReference type="NCBI Taxonomy" id="2747483"/>
    <lineage>
        <taxon>Eukaryota</taxon>
        <taxon>Metazoa</taxon>
        <taxon>Ecdysozoa</taxon>
        <taxon>Arthropoda</taxon>
        <taxon>Chelicerata</taxon>
        <taxon>Arachnida</taxon>
        <taxon>Araneae</taxon>
        <taxon>Araneomorphae</taxon>
        <taxon>Entelegynae</taxon>
        <taxon>Araneoidea</taxon>
        <taxon>Nephilidae</taxon>
        <taxon>Trichonephila</taxon>
        <taxon>Trichonephila inaurata</taxon>
    </lineage>
</organism>
<keyword evidence="2" id="KW-1185">Reference proteome</keyword>
<dbReference type="AlphaFoldDB" id="A0A8X6XCY4"/>
<sequence>MRSSLCKHNASRCVEVICGVKDTVNSRLKDSAFRGEARDKLQRYMNLMEWPGNFKMVVKLRKTLCKRLYKEPHVLAKDWVSNIKIRLWLFRTLKG</sequence>